<accession>A0A645DL61</accession>
<sequence>MNEFFGGVADEDNAIEVLSLQHLRKIIMLVQCRVETCIPVRPAFPFRMIKEARIERLADAVPAVYGGGEEESNRPVSPASRATLHGRLFWLAALRIPAYLGSDPCKLDYQAVIDQQLKSFPDSTPVDSMLLPDFSLGGEQLAILVGS</sequence>
<dbReference type="AlphaFoldDB" id="A0A645DL61"/>
<protein>
    <submittedName>
        <fullName evidence="1">Uncharacterized protein</fullName>
    </submittedName>
</protein>
<proteinExistence type="predicted"/>
<gene>
    <name evidence="1" type="ORF">SDC9_136400</name>
</gene>
<evidence type="ECO:0000313" key="1">
    <source>
        <dbReference type="EMBL" id="MPM89292.1"/>
    </source>
</evidence>
<organism evidence="1">
    <name type="scientific">bioreactor metagenome</name>
    <dbReference type="NCBI Taxonomy" id="1076179"/>
    <lineage>
        <taxon>unclassified sequences</taxon>
        <taxon>metagenomes</taxon>
        <taxon>ecological metagenomes</taxon>
    </lineage>
</organism>
<name>A0A645DL61_9ZZZZ</name>
<dbReference type="EMBL" id="VSSQ01036741">
    <property type="protein sequence ID" value="MPM89292.1"/>
    <property type="molecule type" value="Genomic_DNA"/>
</dbReference>
<comment type="caution">
    <text evidence="1">The sequence shown here is derived from an EMBL/GenBank/DDBJ whole genome shotgun (WGS) entry which is preliminary data.</text>
</comment>
<reference evidence="1" key="1">
    <citation type="submission" date="2019-08" db="EMBL/GenBank/DDBJ databases">
        <authorList>
            <person name="Kucharzyk K."/>
            <person name="Murdoch R.W."/>
            <person name="Higgins S."/>
            <person name="Loffler F."/>
        </authorList>
    </citation>
    <scope>NUCLEOTIDE SEQUENCE</scope>
</reference>